<dbReference type="SUPFAM" id="SSF55874">
    <property type="entry name" value="ATPase domain of HSP90 chaperone/DNA topoisomerase II/histidine kinase"/>
    <property type="match status" value="1"/>
</dbReference>
<dbReference type="InterPro" id="IPR005467">
    <property type="entry name" value="His_kinase_dom"/>
</dbReference>
<comment type="catalytic activity">
    <reaction evidence="1">
        <text>ATP + protein L-histidine = ADP + protein N-phospho-L-histidine.</text>
        <dbReference type="EC" id="2.7.13.3"/>
    </reaction>
</comment>
<proteinExistence type="predicted"/>
<dbReference type="KEGG" id="ade:Adeh_1560"/>
<dbReference type="STRING" id="290397.Adeh_1560"/>
<feature type="domain" description="Histidine kinase" evidence="8">
    <location>
        <begin position="309"/>
        <end position="514"/>
    </location>
</feature>
<evidence type="ECO:0000256" key="5">
    <source>
        <dbReference type="ARBA" id="ARBA00022777"/>
    </source>
</evidence>
<evidence type="ECO:0000256" key="7">
    <source>
        <dbReference type="ARBA" id="ARBA00023012"/>
    </source>
</evidence>
<protein>
    <recommendedName>
        <fullName evidence="2">histidine kinase</fullName>
        <ecNumber evidence="2">2.7.13.3</ecNumber>
    </recommendedName>
</protein>
<dbReference type="RefSeq" id="WP_011420616.1">
    <property type="nucleotide sequence ID" value="NC_007760.1"/>
</dbReference>
<keyword evidence="7" id="KW-0902">Two-component regulatory system</keyword>
<evidence type="ECO:0000256" key="4">
    <source>
        <dbReference type="ARBA" id="ARBA00022741"/>
    </source>
</evidence>
<keyword evidence="3 9" id="KW-0808">Transferase</keyword>
<organism evidence="9 10">
    <name type="scientific">Anaeromyxobacter dehalogenans (strain 2CP-C)</name>
    <dbReference type="NCBI Taxonomy" id="290397"/>
    <lineage>
        <taxon>Bacteria</taxon>
        <taxon>Pseudomonadati</taxon>
        <taxon>Myxococcota</taxon>
        <taxon>Myxococcia</taxon>
        <taxon>Myxococcales</taxon>
        <taxon>Cystobacterineae</taxon>
        <taxon>Anaeromyxobacteraceae</taxon>
        <taxon>Anaeromyxobacter</taxon>
    </lineage>
</organism>
<evidence type="ECO:0000313" key="10">
    <source>
        <dbReference type="Proteomes" id="UP000001935"/>
    </source>
</evidence>
<dbReference type="InterPro" id="IPR003594">
    <property type="entry name" value="HATPase_dom"/>
</dbReference>
<dbReference type="GO" id="GO:0030295">
    <property type="term" value="F:protein kinase activator activity"/>
    <property type="evidence" value="ECO:0007669"/>
    <property type="project" value="TreeGrafter"/>
</dbReference>
<dbReference type="GO" id="GO:0000156">
    <property type="term" value="F:phosphorelay response regulator activity"/>
    <property type="evidence" value="ECO:0007669"/>
    <property type="project" value="TreeGrafter"/>
</dbReference>
<dbReference type="PRINTS" id="PR00344">
    <property type="entry name" value="BCTRLSENSOR"/>
</dbReference>
<dbReference type="GO" id="GO:0004673">
    <property type="term" value="F:protein histidine kinase activity"/>
    <property type="evidence" value="ECO:0007669"/>
    <property type="project" value="UniProtKB-EC"/>
</dbReference>
<accession>Q2II53</accession>
<evidence type="ECO:0000313" key="9">
    <source>
        <dbReference type="EMBL" id="ABC81333.1"/>
    </source>
</evidence>
<dbReference type="eggNOG" id="COG4191">
    <property type="taxonomic scope" value="Bacteria"/>
</dbReference>
<dbReference type="InterPro" id="IPR036890">
    <property type="entry name" value="HATPase_C_sf"/>
</dbReference>
<evidence type="ECO:0000259" key="8">
    <source>
        <dbReference type="PROSITE" id="PS50109"/>
    </source>
</evidence>
<dbReference type="PANTHER" id="PTHR42878">
    <property type="entry name" value="TWO-COMPONENT HISTIDINE KINASE"/>
    <property type="match status" value="1"/>
</dbReference>
<evidence type="ECO:0000256" key="6">
    <source>
        <dbReference type="ARBA" id="ARBA00022840"/>
    </source>
</evidence>
<evidence type="ECO:0000256" key="3">
    <source>
        <dbReference type="ARBA" id="ARBA00022679"/>
    </source>
</evidence>
<dbReference type="Pfam" id="PF02518">
    <property type="entry name" value="HATPase_c"/>
    <property type="match status" value="1"/>
</dbReference>
<keyword evidence="5 9" id="KW-0418">Kinase</keyword>
<dbReference type="Gene3D" id="3.30.565.10">
    <property type="entry name" value="Histidine kinase-like ATPase, C-terminal domain"/>
    <property type="match status" value="1"/>
</dbReference>
<dbReference type="GO" id="GO:0007234">
    <property type="term" value="P:osmosensory signaling via phosphorelay pathway"/>
    <property type="evidence" value="ECO:0007669"/>
    <property type="project" value="TreeGrafter"/>
</dbReference>
<dbReference type="GO" id="GO:0005524">
    <property type="term" value="F:ATP binding"/>
    <property type="evidence" value="ECO:0007669"/>
    <property type="project" value="UniProtKB-KW"/>
</dbReference>
<dbReference type="EMBL" id="CP000251">
    <property type="protein sequence ID" value="ABC81333.1"/>
    <property type="molecule type" value="Genomic_DNA"/>
</dbReference>
<dbReference type="SMART" id="SM00387">
    <property type="entry name" value="HATPase_c"/>
    <property type="match status" value="1"/>
</dbReference>
<gene>
    <name evidence="9" type="ordered locus">Adeh_1560</name>
</gene>
<keyword evidence="6" id="KW-0067">ATP-binding</keyword>
<dbReference type="AlphaFoldDB" id="Q2II53"/>
<reference evidence="9" key="1">
    <citation type="submission" date="2006-01" db="EMBL/GenBank/DDBJ databases">
        <title>Complete sequence of Anaeromyxobacter dehalogenans 2CP-C.</title>
        <authorList>
            <consortium name="US DOE Joint Genome Institute"/>
            <person name="Copeland A."/>
            <person name="Lucas S."/>
            <person name="Lapidus A."/>
            <person name="Barry K."/>
            <person name="Detter J.C."/>
            <person name="Glavina T."/>
            <person name="Hammon N."/>
            <person name="Israni S."/>
            <person name="Pitluck S."/>
            <person name="Brettin T."/>
            <person name="Bruce D."/>
            <person name="Han C."/>
            <person name="Tapia R."/>
            <person name="Gilna P."/>
            <person name="Kiss H."/>
            <person name="Schmutz J."/>
            <person name="Larimer F."/>
            <person name="Land M."/>
            <person name="Kyrpides N."/>
            <person name="Anderson I."/>
            <person name="Sanford R.A."/>
            <person name="Ritalahti K.M."/>
            <person name="Thomas H.S."/>
            <person name="Kirby J.R."/>
            <person name="Zhulin I.B."/>
            <person name="Loeffler F.E."/>
            <person name="Richardson P."/>
        </authorList>
    </citation>
    <scope>NUCLEOTIDE SEQUENCE</scope>
    <source>
        <strain evidence="9">2CP-C</strain>
    </source>
</reference>
<dbReference type="CDD" id="cd18774">
    <property type="entry name" value="PDC2_HK_sensor"/>
    <property type="match status" value="1"/>
</dbReference>
<dbReference type="HOGENOM" id="CLU_521426_0_0_7"/>
<sequence>MTRAKVAARLSVMLALTGVAPIVALGAVGIEAMRRHAESSTIATMQELARQAAERIDAYLAAQEEALRVGAAASADDAHSGQRLEELVLEAPGLGRVVRVGPKTPPSALPERITPAMAARARAGAPVRSAFYLARDLTPAQDLCVPAPSQPHVAVCASLDLLELWRFVGRVHGGGAGTVLAFDETGRLVASGAGALRAAVLTGERVPEAEVAVRVARGEGTAPTHWVGLEGEALLGGWARLPRSGWAVAVARPAGDAARAARTAQWALAAVVLAALALSLAVGLAQSKRVLAEIEREERWRTAGRIAAGVTHDLGHRVAILQQLARLAEDGPEALPRLRDGLRAEVAALRAFVADFSDLSRDVRAAERVPLELGAFAASLVRTAGPHAGREGVTLALEAGAQAWIRADRHLLERAALNLVWNACEASPAGAEVRLRAAVEGGRGLLSVADRGAGMPPERLASLFDLGSTKRGAGHLGLGLANVKRIVEGLGGAVEVASAEGAGTTFTLSFPAIAPPPPLEEEA</sequence>
<dbReference type="Proteomes" id="UP000001935">
    <property type="component" value="Chromosome"/>
</dbReference>
<dbReference type="PROSITE" id="PS50109">
    <property type="entry name" value="HIS_KIN"/>
    <property type="match status" value="1"/>
</dbReference>
<dbReference type="OrthoDB" id="9804645at2"/>
<dbReference type="PANTHER" id="PTHR42878:SF7">
    <property type="entry name" value="SENSOR HISTIDINE KINASE GLRK"/>
    <property type="match status" value="1"/>
</dbReference>
<dbReference type="InterPro" id="IPR050351">
    <property type="entry name" value="BphY/WalK/GraS-like"/>
</dbReference>
<evidence type="ECO:0000256" key="1">
    <source>
        <dbReference type="ARBA" id="ARBA00000085"/>
    </source>
</evidence>
<dbReference type="EC" id="2.7.13.3" evidence="2"/>
<name>Q2II53_ANADE</name>
<evidence type="ECO:0000256" key="2">
    <source>
        <dbReference type="ARBA" id="ARBA00012438"/>
    </source>
</evidence>
<keyword evidence="4" id="KW-0547">Nucleotide-binding</keyword>
<dbReference type="InterPro" id="IPR004358">
    <property type="entry name" value="Sig_transdc_His_kin-like_C"/>
</dbReference>